<protein>
    <recommendedName>
        <fullName evidence="8">G-protein coupled receptors family 1 profile domain-containing protein</fullName>
    </recommendedName>
</protein>
<dbReference type="InterPro" id="IPR051119">
    <property type="entry name" value="Nematode_SR-like"/>
</dbReference>
<sequence>MRYCDNQSIPLNESLQNVFCALVQWQWVLVGIAGGISIPLYILVLRLLLKLRSTVNFGSPFYTLLFSQGVLDIGGFLSYFFFSDLRHVIKGLFWYIRESYLPSLGYACEQIFLVGRILGVTLLALQRIASVTFPNSMMNYAFNGFPKALLIGSHWALPILSSVPVLTQYHTYDDEVKMNLVVPMLDFTINALSVAVLASVSLVVVTFCFVRILLQITVDLAVGNHSRRARKELSATFILAGMLAGYYLCSGFHLLQYFYVSTRDQEKIDQIYAIRLFYPTMNAIFSLITPWLICICNDEIRKMICFSKAEIDAYQRKNLANNV</sequence>
<keyword evidence="4 5" id="KW-0472">Membrane</keyword>
<evidence type="ECO:0008006" key="8">
    <source>
        <dbReference type="Google" id="ProtNLM"/>
    </source>
</evidence>
<name>A0AA36D0V8_9BILA</name>
<dbReference type="Pfam" id="PF10323">
    <property type="entry name" value="7TM_GPCR_Srv"/>
    <property type="match status" value="1"/>
</dbReference>
<dbReference type="EMBL" id="CATQJA010002655">
    <property type="protein sequence ID" value="CAJ0578925.1"/>
    <property type="molecule type" value="Genomic_DNA"/>
</dbReference>
<dbReference type="Proteomes" id="UP001177023">
    <property type="component" value="Unassembled WGS sequence"/>
</dbReference>
<feature type="transmembrane region" description="Helical" evidence="5">
    <location>
        <begin position="25"/>
        <end position="49"/>
    </location>
</feature>
<organism evidence="6 7">
    <name type="scientific">Mesorhabditis spiculigera</name>
    <dbReference type="NCBI Taxonomy" id="96644"/>
    <lineage>
        <taxon>Eukaryota</taxon>
        <taxon>Metazoa</taxon>
        <taxon>Ecdysozoa</taxon>
        <taxon>Nematoda</taxon>
        <taxon>Chromadorea</taxon>
        <taxon>Rhabditida</taxon>
        <taxon>Rhabditina</taxon>
        <taxon>Rhabditomorpha</taxon>
        <taxon>Rhabditoidea</taxon>
        <taxon>Rhabditidae</taxon>
        <taxon>Mesorhabditinae</taxon>
        <taxon>Mesorhabditis</taxon>
    </lineage>
</organism>
<evidence type="ECO:0000256" key="3">
    <source>
        <dbReference type="ARBA" id="ARBA00022989"/>
    </source>
</evidence>
<accession>A0AA36D0V8</accession>
<gene>
    <name evidence="6" type="ORF">MSPICULIGERA_LOCUS17163</name>
</gene>
<dbReference type="GO" id="GO:0016020">
    <property type="term" value="C:membrane"/>
    <property type="evidence" value="ECO:0007669"/>
    <property type="project" value="UniProtKB-SubCell"/>
</dbReference>
<feature type="non-terminal residue" evidence="6">
    <location>
        <position position="323"/>
    </location>
</feature>
<feature type="transmembrane region" description="Helical" evidence="5">
    <location>
        <begin position="103"/>
        <end position="125"/>
    </location>
</feature>
<dbReference type="SUPFAM" id="SSF81321">
    <property type="entry name" value="Family A G protein-coupled receptor-like"/>
    <property type="match status" value="1"/>
</dbReference>
<reference evidence="6" key="1">
    <citation type="submission" date="2023-06" db="EMBL/GenBank/DDBJ databases">
        <authorList>
            <person name="Delattre M."/>
        </authorList>
    </citation>
    <scope>NUCLEOTIDE SEQUENCE</scope>
    <source>
        <strain evidence="6">AF72</strain>
    </source>
</reference>
<keyword evidence="2 5" id="KW-0812">Transmembrane</keyword>
<evidence type="ECO:0000313" key="6">
    <source>
        <dbReference type="EMBL" id="CAJ0578925.1"/>
    </source>
</evidence>
<evidence type="ECO:0000256" key="1">
    <source>
        <dbReference type="ARBA" id="ARBA00004141"/>
    </source>
</evidence>
<keyword evidence="3 5" id="KW-1133">Transmembrane helix</keyword>
<evidence type="ECO:0000256" key="4">
    <source>
        <dbReference type="ARBA" id="ARBA00023136"/>
    </source>
</evidence>
<comment type="subcellular location">
    <subcellularLocation>
        <location evidence="1">Membrane</location>
        <topology evidence="1">Multi-pass membrane protein</topology>
    </subcellularLocation>
</comment>
<feature type="transmembrane region" description="Helical" evidence="5">
    <location>
        <begin position="235"/>
        <end position="259"/>
    </location>
</feature>
<dbReference type="AlphaFoldDB" id="A0AA36D0V8"/>
<dbReference type="Gene3D" id="1.20.1070.10">
    <property type="entry name" value="Rhodopsin 7-helix transmembrane proteins"/>
    <property type="match status" value="1"/>
</dbReference>
<evidence type="ECO:0000256" key="2">
    <source>
        <dbReference type="ARBA" id="ARBA00022692"/>
    </source>
</evidence>
<dbReference type="PANTHER" id="PTHR31627:SF42">
    <property type="entry name" value="G_PROTEIN_RECEP_F1_2 DOMAIN-CONTAINING PROTEIN-RELATED"/>
    <property type="match status" value="1"/>
</dbReference>
<keyword evidence="7" id="KW-1185">Reference proteome</keyword>
<dbReference type="InterPro" id="IPR019426">
    <property type="entry name" value="7TM_GPCR_serpentine_rcpt_Srv"/>
</dbReference>
<feature type="transmembrane region" description="Helical" evidence="5">
    <location>
        <begin position="145"/>
        <end position="167"/>
    </location>
</feature>
<evidence type="ECO:0000313" key="7">
    <source>
        <dbReference type="Proteomes" id="UP001177023"/>
    </source>
</evidence>
<feature type="transmembrane region" description="Helical" evidence="5">
    <location>
        <begin position="187"/>
        <end position="214"/>
    </location>
</feature>
<feature type="transmembrane region" description="Helical" evidence="5">
    <location>
        <begin position="61"/>
        <end position="83"/>
    </location>
</feature>
<evidence type="ECO:0000256" key="5">
    <source>
        <dbReference type="SAM" id="Phobius"/>
    </source>
</evidence>
<proteinExistence type="predicted"/>
<feature type="transmembrane region" description="Helical" evidence="5">
    <location>
        <begin position="271"/>
        <end position="293"/>
    </location>
</feature>
<dbReference type="PANTHER" id="PTHR31627">
    <property type="entry name" value="SERPENTINE RECEPTOR CLASS GAMMA-RELATED"/>
    <property type="match status" value="1"/>
</dbReference>
<comment type="caution">
    <text evidence="6">The sequence shown here is derived from an EMBL/GenBank/DDBJ whole genome shotgun (WGS) entry which is preliminary data.</text>
</comment>